<dbReference type="Pfam" id="PF18145">
    <property type="entry name" value="SAVED"/>
    <property type="match status" value="1"/>
</dbReference>
<sequence length="377" mass="42302">MSSSSIPQKTKTALWARAAGRCQYRGCNEDLVGDLVAGREDGTFGFVAHIVADEPGGPRGDPVRSKKLAKDIGNLMLLCGRHHKQIDVDGKDQHDEDMLLSMKHEHEERMAVLTGIDRSRGSHVVRFLANIGKNEASAAKQDIFDAMRPERFPATERTIDLEMTGVTFQDHEEAYWTLQGANLRRQFDAQVRGRIERGEIQHLSVFAIAPQPLLIELGRLLCDIVPARIHQRHREPQTWRWQDDQPAIRFAITECGRVPGGPVALKLALSAEVKDDRIHAVLGKDANIWSVTVDGTPHNDILRREDDQVVFRQHVRRLLDRIKAVHGEQATINVFPALPVSAAVDVGRVWMPKADLPMRIYDQNRGSGGFFPTLLIE</sequence>
<keyword evidence="3" id="KW-1185">Reference proteome</keyword>
<dbReference type="NCBIfam" id="NF033611">
    <property type="entry name" value="SAVED"/>
    <property type="match status" value="1"/>
</dbReference>
<evidence type="ECO:0000313" key="2">
    <source>
        <dbReference type="EMBL" id="SDO40918.1"/>
    </source>
</evidence>
<dbReference type="STRING" id="1166073.SAMN05192530_10696"/>
<dbReference type="EMBL" id="FNIT01000006">
    <property type="protein sequence ID" value="SDO40918.1"/>
    <property type="molecule type" value="Genomic_DNA"/>
</dbReference>
<dbReference type="RefSeq" id="WP_090674370.1">
    <property type="nucleotide sequence ID" value="NZ_FNIT01000006.1"/>
</dbReference>
<dbReference type="OrthoDB" id="5379188at2"/>
<name>A0A1H0JAZ4_9HYPH</name>
<dbReference type="InterPro" id="IPR040836">
    <property type="entry name" value="SAVED"/>
</dbReference>
<protein>
    <recommendedName>
        <fullName evidence="1">SMODS-associated and fused to various effectors domain-containing protein</fullName>
    </recommendedName>
</protein>
<proteinExistence type="predicted"/>
<organism evidence="2 3">
    <name type="scientific">Aureimonas jatrophae</name>
    <dbReference type="NCBI Taxonomy" id="1166073"/>
    <lineage>
        <taxon>Bacteria</taxon>
        <taxon>Pseudomonadati</taxon>
        <taxon>Pseudomonadota</taxon>
        <taxon>Alphaproteobacteria</taxon>
        <taxon>Hyphomicrobiales</taxon>
        <taxon>Aurantimonadaceae</taxon>
        <taxon>Aureimonas</taxon>
    </lineage>
</organism>
<dbReference type="AlphaFoldDB" id="A0A1H0JAZ4"/>
<accession>A0A1H0JAZ4</accession>
<evidence type="ECO:0000313" key="3">
    <source>
        <dbReference type="Proteomes" id="UP000198793"/>
    </source>
</evidence>
<reference evidence="2 3" key="1">
    <citation type="submission" date="2016-10" db="EMBL/GenBank/DDBJ databases">
        <authorList>
            <person name="de Groot N.N."/>
        </authorList>
    </citation>
    <scope>NUCLEOTIDE SEQUENCE [LARGE SCALE GENOMIC DNA]</scope>
    <source>
        <strain evidence="3">L7-484,KACC 16230,DSM 25025</strain>
    </source>
</reference>
<gene>
    <name evidence="2" type="ORF">SAMN05192530_10696</name>
</gene>
<evidence type="ECO:0000259" key="1">
    <source>
        <dbReference type="Pfam" id="PF18145"/>
    </source>
</evidence>
<dbReference type="Proteomes" id="UP000198793">
    <property type="component" value="Unassembled WGS sequence"/>
</dbReference>
<feature type="domain" description="SMODS-associated and fused to various effectors" evidence="1">
    <location>
        <begin position="183"/>
        <end position="375"/>
    </location>
</feature>